<dbReference type="GO" id="GO:0032509">
    <property type="term" value="P:endosome transport via multivesicular body sorting pathway"/>
    <property type="evidence" value="ECO:0007669"/>
    <property type="project" value="InterPro"/>
</dbReference>
<comment type="caution">
    <text evidence="9">The sequence shown here is derived from an EMBL/GenBank/DDBJ whole genome shotgun (WGS) entry which is preliminary data.</text>
</comment>
<comment type="similarity">
    <text evidence="2">Belongs to the VPS37 family.</text>
</comment>
<dbReference type="GO" id="GO:0000813">
    <property type="term" value="C:ESCRT I complex"/>
    <property type="evidence" value="ECO:0007669"/>
    <property type="project" value="InterPro"/>
</dbReference>
<dbReference type="InterPro" id="IPR017435">
    <property type="entry name" value="ESCRT-1_cplx_Vps37_fungi"/>
</dbReference>
<dbReference type="Proteomes" id="UP000054886">
    <property type="component" value="Unassembled WGS sequence"/>
</dbReference>
<keyword evidence="7" id="KW-0175">Coiled coil</keyword>
<dbReference type="InterPro" id="IPR009851">
    <property type="entry name" value="Mod_r"/>
</dbReference>
<organism evidence="9 10">
    <name type="scientific">Candida glabrata</name>
    <name type="common">Yeast</name>
    <name type="synonym">Torulopsis glabrata</name>
    <dbReference type="NCBI Taxonomy" id="5478"/>
    <lineage>
        <taxon>Eukaryota</taxon>
        <taxon>Fungi</taxon>
        <taxon>Dikarya</taxon>
        <taxon>Ascomycota</taxon>
        <taxon>Saccharomycotina</taxon>
        <taxon>Saccharomycetes</taxon>
        <taxon>Saccharomycetales</taxon>
        <taxon>Saccharomycetaceae</taxon>
        <taxon>Nakaseomyces</taxon>
    </lineage>
</organism>
<protein>
    <submittedName>
        <fullName evidence="9">Protein SRN2</fullName>
    </submittedName>
</protein>
<keyword evidence="4" id="KW-0967">Endosome</keyword>
<evidence type="ECO:0000313" key="10">
    <source>
        <dbReference type="Proteomes" id="UP000054886"/>
    </source>
</evidence>
<sequence>MDKPPILPPREDAVALEPANDQPKLDVKLPVNINLLSYNELIELINQHRDKLHWFCASMDSFEPITEEVKRLKNQFKELEEKFSKLEDGKVVIQDQIAELVILESEYTKKYQNLQQLIRSNYSKDVAKRTMLNKIKENEQKCDELEINAKGSLDLDVFLKSYMDFKLDYHMQKQKLNVLSAQNNF</sequence>
<evidence type="ECO:0000256" key="5">
    <source>
        <dbReference type="ARBA" id="ARBA00022927"/>
    </source>
</evidence>
<evidence type="ECO:0000256" key="3">
    <source>
        <dbReference type="ARBA" id="ARBA00022448"/>
    </source>
</evidence>
<dbReference type="PIRSF" id="PIRSF038214">
    <property type="entry name" value="ESCRT1_Vps37_fungi"/>
    <property type="match status" value="1"/>
</dbReference>
<comment type="subcellular location">
    <subcellularLocation>
        <location evidence="1">Endosome</location>
    </subcellularLocation>
</comment>
<proteinExistence type="inferred from homology"/>
<dbReference type="VEuPathDB" id="FungiDB:CAGL0D02420g"/>
<evidence type="ECO:0000259" key="8">
    <source>
        <dbReference type="PROSITE" id="PS51314"/>
    </source>
</evidence>
<dbReference type="GO" id="GO:0043162">
    <property type="term" value="P:ubiquitin-dependent protein catabolic process via the multivesicular body sorting pathway"/>
    <property type="evidence" value="ECO:0007669"/>
    <property type="project" value="UniProtKB-ARBA"/>
</dbReference>
<dbReference type="SUPFAM" id="SSF140111">
    <property type="entry name" value="Endosomal sorting complex assembly domain"/>
    <property type="match status" value="1"/>
</dbReference>
<dbReference type="Gene3D" id="1.10.287.660">
    <property type="entry name" value="Helix hairpin bin"/>
    <property type="match status" value="1"/>
</dbReference>
<dbReference type="InterPro" id="IPR037202">
    <property type="entry name" value="ESCRT_assembly_dom"/>
</dbReference>
<reference evidence="9 10" key="1">
    <citation type="submission" date="2015-10" db="EMBL/GenBank/DDBJ databases">
        <title>Draft genomes sequences of Candida glabrata isolates 1A, 1B, 2A, 2B, 3A and 3B.</title>
        <authorList>
            <person name="Haavelsrud O.E."/>
            <person name="Gaustad P."/>
        </authorList>
    </citation>
    <scope>NUCLEOTIDE SEQUENCE [LARGE SCALE GENOMIC DNA]</scope>
    <source>
        <strain evidence="9">910700640</strain>
    </source>
</reference>
<dbReference type="VEuPathDB" id="FungiDB:B1J91_D02420g"/>
<gene>
    <name evidence="9" type="ORF">AO440_000714</name>
</gene>
<accession>A0A0W0CP70</accession>
<keyword evidence="3 6" id="KW-0813">Transport</keyword>
<evidence type="ECO:0000256" key="4">
    <source>
        <dbReference type="ARBA" id="ARBA00022753"/>
    </source>
</evidence>
<evidence type="ECO:0000256" key="1">
    <source>
        <dbReference type="ARBA" id="ARBA00004177"/>
    </source>
</evidence>
<evidence type="ECO:0000256" key="6">
    <source>
        <dbReference type="PROSITE-ProRule" id="PRU00646"/>
    </source>
</evidence>
<evidence type="ECO:0000256" key="7">
    <source>
        <dbReference type="SAM" id="Coils"/>
    </source>
</evidence>
<keyword evidence="5 6" id="KW-0653">Protein transport</keyword>
<feature type="coiled-coil region" evidence="7">
    <location>
        <begin position="62"/>
        <end position="89"/>
    </location>
</feature>
<dbReference type="VEuPathDB" id="FungiDB:GWK60_D02585"/>
<dbReference type="AlphaFoldDB" id="A0A0W0CP70"/>
<feature type="domain" description="VPS37 C-terminal" evidence="8">
    <location>
        <begin position="104"/>
        <end position="185"/>
    </location>
</feature>
<dbReference type="EMBL" id="LLZZ01000131">
    <property type="protein sequence ID" value="KTB01355.1"/>
    <property type="molecule type" value="Genomic_DNA"/>
</dbReference>
<evidence type="ECO:0000313" key="9">
    <source>
        <dbReference type="EMBL" id="KTB01355.1"/>
    </source>
</evidence>
<dbReference type="Pfam" id="PF07200">
    <property type="entry name" value="Mod_r"/>
    <property type="match status" value="1"/>
</dbReference>
<dbReference type="GO" id="GO:0072666">
    <property type="term" value="P:establishment of protein localization to vacuole"/>
    <property type="evidence" value="ECO:0007669"/>
    <property type="project" value="UniProtKB-ARBA"/>
</dbReference>
<dbReference type="VEuPathDB" id="FungiDB:GVI51_D02365"/>
<name>A0A0W0CP70_CANGB</name>
<dbReference type="GO" id="GO:0006886">
    <property type="term" value="P:intracellular protein transport"/>
    <property type="evidence" value="ECO:0007669"/>
    <property type="project" value="UniProtKB-ARBA"/>
</dbReference>
<evidence type="ECO:0000256" key="2">
    <source>
        <dbReference type="ARBA" id="ARBA00007617"/>
    </source>
</evidence>
<dbReference type="InterPro" id="IPR029012">
    <property type="entry name" value="Helix_hairpin_bin_sf"/>
</dbReference>
<dbReference type="PROSITE" id="PS51314">
    <property type="entry name" value="VPS37_C"/>
    <property type="match status" value="1"/>
</dbReference>